<accession>A0A813IQH0</accession>
<name>A0A813IQH0_POLGL</name>
<dbReference type="EMBL" id="CAJNNW010031231">
    <property type="protein sequence ID" value="CAE8706522.1"/>
    <property type="molecule type" value="Genomic_DNA"/>
</dbReference>
<proteinExistence type="predicted"/>
<evidence type="ECO:0000313" key="4">
    <source>
        <dbReference type="EMBL" id="CAE8706522.1"/>
    </source>
</evidence>
<sequence>AAASTDPAPIAVPEVEPNDEDSDHGSPAESAAPAATSLLHDEAMIVESINIKKAELKTLQADLKAVRVRKAIADKAEKDEFYQVFVRTPKATTITLQVKPNDTLASVKRQVLRIEGVKVELQRLAFNNVEFDASSSRKSLKTLRVLSGCTLTLSVRGTGGGKRGKVAIVTIESMDAEPSDQKVSIDLLNAVNQQWTLDTWGNFFLGWTTERLLAISTTLKGGTMIRKSDLILAEVPEFRNIQ</sequence>
<dbReference type="Pfam" id="PF00240">
    <property type="entry name" value="ubiquitin"/>
    <property type="match status" value="1"/>
</dbReference>
<feature type="domain" description="Ubiquitin-like" evidence="2">
    <location>
        <begin position="82"/>
        <end position="160"/>
    </location>
</feature>
<dbReference type="Gene3D" id="3.10.20.90">
    <property type="entry name" value="Phosphatidylinositol 3-kinase Catalytic Subunit, Chain A, domain 1"/>
    <property type="match status" value="1"/>
</dbReference>
<dbReference type="CDD" id="cd17039">
    <property type="entry name" value="Ubl_ubiquitin_like"/>
    <property type="match status" value="1"/>
</dbReference>
<evidence type="ECO:0000313" key="3">
    <source>
        <dbReference type="EMBL" id="CAE8653994.1"/>
    </source>
</evidence>
<dbReference type="EMBL" id="CAJNNW010012101">
    <property type="protein sequence ID" value="CAE8653994.1"/>
    <property type="molecule type" value="Genomic_DNA"/>
</dbReference>
<reference evidence="3" key="1">
    <citation type="submission" date="2021-02" db="EMBL/GenBank/DDBJ databases">
        <authorList>
            <person name="Dougan E. K."/>
            <person name="Rhodes N."/>
            <person name="Thang M."/>
            <person name="Chan C."/>
        </authorList>
    </citation>
    <scope>NUCLEOTIDE SEQUENCE</scope>
</reference>
<dbReference type="AlphaFoldDB" id="A0A813IQH0"/>
<dbReference type="InterPro" id="IPR029071">
    <property type="entry name" value="Ubiquitin-like_domsf"/>
</dbReference>
<organism evidence="3 5">
    <name type="scientific">Polarella glacialis</name>
    <name type="common">Dinoflagellate</name>
    <dbReference type="NCBI Taxonomy" id="89957"/>
    <lineage>
        <taxon>Eukaryota</taxon>
        <taxon>Sar</taxon>
        <taxon>Alveolata</taxon>
        <taxon>Dinophyceae</taxon>
        <taxon>Suessiales</taxon>
        <taxon>Suessiaceae</taxon>
        <taxon>Polarella</taxon>
    </lineage>
</organism>
<evidence type="ECO:0000259" key="2">
    <source>
        <dbReference type="PROSITE" id="PS50053"/>
    </source>
</evidence>
<evidence type="ECO:0000256" key="1">
    <source>
        <dbReference type="SAM" id="MobiDB-lite"/>
    </source>
</evidence>
<dbReference type="PROSITE" id="PS50053">
    <property type="entry name" value="UBIQUITIN_2"/>
    <property type="match status" value="1"/>
</dbReference>
<dbReference type="Proteomes" id="UP000626109">
    <property type="component" value="Unassembled WGS sequence"/>
</dbReference>
<dbReference type="InterPro" id="IPR000626">
    <property type="entry name" value="Ubiquitin-like_dom"/>
</dbReference>
<gene>
    <name evidence="3" type="ORF">PGLA2088_LOCUS10727</name>
    <name evidence="4" type="ORF">PGLA2088_LOCUS34227</name>
</gene>
<protein>
    <recommendedName>
        <fullName evidence="2">Ubiquitin-like domain-containing protein</fullName>
    </recommendedName>
</protein>
<feature type="non-terminal residue" evidence="3">
    <location>
        <position position="1"/>
    </location>
</feature>
<feature type="non-terminal residue" evidence="3">
    <location>
        <position position="242"/>
    </location>
</feature>
<dbReference type="SMART" id="SM00213">
    <property type="entry name" value="UBQ"/>
    <property type="match status" value="1"/>
</dbReference>
<dbReference type="SUPFAM" id="SSF54236">
    <property type="entry name" value="Ubiquitin-like"/>
    <property type="match status" value="1"/>
</dbReference>
<feature type="region of interest" description="Disordered" evidence="1">
    <location>
        <begin position="1"/>
        <end position="33"/>
    </location>
</feature>
<evidence type="ECO:0000313" key="5">
    <source>
        <dbReference type="Proteomes" id="UP000626109"/>
    </source>
</evidence>
<comment type="caution">
    <text evidence="3">The sequence shown here is derived from an EMBL/GenBank/DDBJ whole genome shotgun (WGS) entry which is preliminary data.</text>
</comment>